<protein>
    <submittedName>
        <fullName evidence="1">Uncharacterized protein</fullName>
    </submittedName>
</protein>
<evidence type="ECO:0000313" key="2">
    <source>
        <dbReference type="Proteomes" id="UP000198693"/>
    </source>
</evidence>
<accession>A0A1I7J4H9</accession>
<name>A0A1I7J4H9_9GAMM</name>
<dbReference type="AlphaFoldDB" id="A0A1I7J4H9"/>
<gene>
    <name evidence="1" type="ORF">SAMN04487955_10955</name>
</gene>
<dbReference type="Proteomes" id="UP000198693">
    <property type="component" value="Unassembled WGS sequence"/>
</dbReference>
<dbReference type="RefSeq" id="WP_139233015.1">
    <property type="nucleotide sequence ID" value="NZ_FPBP01000009.1"/>
</dbReference>
<dbReference type="EMBL" id="FPBP01000009">
    <property type="protein sequence ID" value="SFU80073.1"/>
    <property type="molecule type" value="Genomic_DNA"/>
</dbReference>
<dbReference type="OrthoDB" id="6869320at2"/>
<proteinExistence type="predicted"/>
<evidence type="ECO:0000313" key="1">
    <source>
        <dbReference type="EMBL" id="SFU80073.1"/>
    </source>
</evidence>
<keyword evidence="2" id="KW-1185">Reference proteome</keyword>
<reference evidence="2" key="1">
    <citation type="submission" date="2016-10" db="EMBL/GenBank/DDBJ databases">
        <authorList>
            <person name="Varghese N."/>
            <person name="Submissions S."/>
        </authorList>
    </citation>
    <scope>NUCLEOTIDE SEQUENCE [LARGE SCALE GENOMIC DNA]</scope>
    <source>
        <strain evidence="2">CGMCC 1.6981</strain>
    </source>
</reference>
<sequence length="68" mass="8046">MAQFMGPISLVIRYRDIYHRQWAFAVHEFDDHTFRDAWWSPSYHKAKSKLGQVVTTLPPEPMADRKAL</sequence>
<organism evidence="1 2">
    <name type="scientific">Halomonas korlensis</name>
    <dbReference type="NCBI Taxonomy" id="463301"/>
    <lineage>
        <taxon>Bacteria</taxon>
        <taxon>Pseudomonadati</taxon>
        <taxon>Pseudomonadota</taxon>
        <taxon>Gammaproteobacteria</taxon>
        <taxon>Oceanospirillales</taxon>
        <taxon>Halomonadaceae</taxon>
        <taxon>Halomonas</taxon>
    </lineage>
</organism>